<gene>
    <name evidence="2" type="primary">fwdE-2</name>
    <name evidence="2" type="ordered locus">Mtc_1680</name>
</gene>
<dbReference type="RefSeq" id="WP_014406257.1">
    <property type="nucleotide sequence ID" value="NC_017034.1"/>
</dbReference>
<dbReference type="Pfam" id="PF02663">
    <property type="entry name" value="FmdE"/>
    <property type="match status" value="1"/>
</dbReference>
<dbReference type="Gene3D" id="3.30.1330.130">
    <property type="match status" value="1"/>
</dbReference>
<keyword evidence="3" id="KW-1185">Reference proteome</keyword>
<dbReference type="SUPFAM" id="SSF143555">
    <property type="entry name" value="FwdE-like"/>
    <property type="match status" value="1"/>
</dbReference>
<evidence type="ECO:0000313" key="3">
    <source>
        <dbReference type="Proteomes" id="UP000005233"/>
    </source>
</evidence>
<dbReference type="InterPro" id="IPR053194">
    <property type="entry name" value="tRNA_methyltr_O"/>
</dbReference>
<dbReference type="eggNOG" id="arCOG00764">
    <property type="taxonomic scope" value="Archaea"/>
</dbReference>
<dbReference type="STRING" id="1041930.Mtc_1680"/>
<dbReference type="InterPro" id="IPR003814">
    <property type="entry name" value="FmdEsu_dom"/>
</dbReference>
<evidence type="ECO:0000313" key="2">
    <source>
        <dbReference type="EMBL" id="AFD00426.1"/>
    </source>
</evidence>
<dbReference type="KEGG" id="mez:Mtc_1680"/>
<dbReference type="OrthoDB" id="31120at2157"/>
<feature type="domain" description="Formylmethanofuran dehydrogenase subunit E" evidence="1">
    <location>
        <begin position="24"/>
        <end position="141"/>
    </location>
</feature>
<accession>H8I8V5</accession>
<evidence type="ECO:0000259" key="1">
    <source>
        <dbReference type="Pfam" id="PF02663"/>
    </source>
</evidence>
<dbReference type="EMBL" id="CP003243">
    <property type="protein sequence ID" value="AFD00426.1"/>
    <property type="molecule type" value="Genomic_DNA"/>
</dbReference>
<dbReference type="PANTHER" id="PTHR39418">
    <property type="entry name" value="DEHYDROGENASE-RELATED"/>
    <property type="match status" value="1"/>
</dbReference>
<reference evidence="2 3" key="1">
    <citation type="journal article" date="2012" name="J. Bacteriol.">
        <title>Complete genome sequence of a thermophilic methanogen, Methanocella conradii HZ254, isolated from Chinese rice field soil.</title>
        <authorList>
            <person name="Lu Z."/>
            <person name="Lu Y."/>
        </authorList>
    </citation>
    <scope>NUCLEOTIDE SEQUENCE [LARGE SCALE GENOMIC DNA]</scope>
    <source>
        <strain evidence="3">DSM 24694 / JCM 17849 / CGMCC 1.5162 / HZ254</strain>
    </source>
</reference>
<name>H8I8V5_METCZ</name>
<protein>
    <submittedName>
        <fullName evidence="2">Formylmethanofuran dehydrogenase subunit E</fullName>
    </submittedName>
</protein>
<dbReference type="GeneID" id="11971820"/>
<proteinExistence type="predicted"/>
<dbReference type="HOGENOM" id="CLU_146464_0_0_2"/>
<dbReference type="AlphaFoldDB" id="H8I8V5"/>
<dbReference type="PANTHER" id="PTHR39418:SF1">
    <property type="entry name" value="DEHYDROGENASE"/>
    <property type="match status" value="1"/>
</dbReference>
<dbReference type="Proteomes" id="UP000005233">
    <property type="component" value="Chromosome"/>
</dbReference>
<organism evidence="2 3">
    <name type="scientific">Methanocella conradii (strain DSM 24694 / JCM 17849 / CGMCC 1.5162 / HZ254)</name>
    <dbReference type="NCBI Taxonomy" id="1041930"/>
    <lineage>
        <taxon>Archaea</taxon>
        <taxon>Methanobacteriati</taxon>
        <taxon>Methanobacteriota</taxon>
        <taxon>Stenosarchaea group</taxon>
        <taxon>Methanomicrobia</taxon>
        <taxon>Methanocellales</taxon>
        <taxon>Methanocellaceae</taxon>
        <taxon>Methanocella</taxon>
    </lineage>
</organism>
<sequence>MHDMGGCKYTGLDKNYTIEDLAAFHGHLGPYIVLGYRMGRYVRRYFCMDPFKMSAVVYCSCTPPQSCIADGVQIGSGCTLGKRNIELVKSNEVKCEFLSDGKKLVLRPMPIKFPPKDDHHYSELIEQLAVDMYRMDDTELFSVSSR</sequence>